<dbReference type="AlphaFoldDB" id="A0A7C9RTW8"/>
<accession>A0A7C9RTW8</accession>
<reference evidence="1 2" key="1">
    <citation type="submission" date="2020-03" db="EMBL/GenBank/DDBJ databases">
        <title>Isolation and identification of active actinomycetes.</title>
        <authorList>
            <person name="Sun X."/>
        </authorList>
    </citation>
    <scope>NUCLEOTIDE SEQUENCE [LARGE SCALE GENOMIC DNA]</scope>
    <source>
        <strain evidence="1 2">NEAU-D13</strain>
    </source>
</reference>
<dbReference type="RefSeq" id="WP_166051549.1">
    <property type="nucleotide sequence ID" value="NZ_JAAMPJ010000009.1"/>
</dbReference>
<sequence>MGELSETCAELVACLHRMRAGLAARGDLTGADQVLNLMMATVAADEIVCALAREDAARVKFHADLLHSSLESAGPIRFGFLG</sequence>
<keyword evidence="2" id="KW-1185">Reference proteome</keyword>
<comment type="caution">
    <text evidence="1">The sequence shown here is derived from an EMBL/GenBank/DDBJ whole genome shotgun (WGS) entry which is preliminary data.</text>
</comment>
<proteinExistence type="predicted"/>
<protein>
    <submittedName>
        <fullName evidence="1">Uncharacterized protein</fullName>
    </submittedName>
</protein>
<dbReference type="Proteomes" id="UP000481360">
    <property type="component" value="Unassembled WGS sequence"/>
</dbReference>
<gene>
    <name evidence="1" type="ORF">G7043_30725</name>
</gene>
<organism evidence="1 2">
    <name type="scientific">Lentzea alba</name>
    <dbReference type="NCBI Taxonomy" id="2714351"/>
    <lineage>
        <taxon>Bacteria</taxon>
        <taxon>Bacillati</taxon>
        <taxon>Actinomycetota</taxon>
        <taxon>Actinomycetes</taxon>
        <taxon>Pseudonocardiales</taxon>
        <taxon>Pseudonocardiaceae</taxon>
        <taxon>Lentzea</taxon>
    </lineage>
</organism>
<evidence type="ECO:0000313" key="2">
    <source>
        <dbReference type="Proteomes" id="UP000481360"/>
    </source>
</evidence>
<evidence type="ECO:0000313" key="1">
    <source>
        <dbReference type="EMBL" id="NGY63305.1"/>
    </source>
</evidence>
<name>A0A7C9RTW8_9PSEU</name>
<dbReference type="EMBL" id="JAAMPJ010000009">
    <property type="protein sequence ID" value="NGY63305.1"/>
    <property type="molecule type" value="Genomic_DNA"/>
</dbReference>